<dbReference type="OrthoDB" id="378710at2"/>
<dbReference type="Proteomes" id="UP000427769">
    <property type="component" value="Chromosome"/>
</dbReference>
<organism evidence="1 2">
    <name type="scientific">Desulfosarcina widdelii</name>
    <dbReference type="NCBI Taxonomy" id="947919"/>
    <lineage>
        <taxon>Bacteria</taxon>
        <taxon>Pseudomonadati</taxon>
        <taxon>Thermodesulfobacteriota</taxon>
        <taxon>Desulfobacteria</taxon>
        <taxon>Desulfobacterales</taxon>
        <taxon>Desulfosarcinaceae</taxon>
        <taxon>Desulfosarcina</taxon>
    </lineage>
</organism>
<dbReference type="KEGG" id="dwd:DSCW_18280"/>
<protein>
    <recommendedName>
        <fullName evidence="3">Terminase large subunit gp17-like C-terminal domain-containing protein</fullName>
    </recommendedName>
</protein>
<name>A0A5K7Z4A0_9BACT</name>
<evidence type="ECO:0000313" key="2">
    <source>
        <dbReference type="Proteomes" id="UP000427769"/>
    </source>
</evidence>
<dbReference type="AlphaFoldDB" id="A0A5K7Z4A0"/>
<dbReference type="RefSeq" id="WP_155303449.1">
    <property type="nucleotide sequence ID" value="NZ_AP021875.1"/>
</dbReference>
<evidence type="ECO:0008006" key="3">
    <source>
        <dbReference type="Google" id="ProtNLM"/>
    </source>
</evidence>
<evidence type="ECO:0000313" key="1">
    <source>
        <dbReference type="EMBL" id="BBO74411.1"/>
    </source>
</evidence>
<reference evidence="1 2" key="1">
    <citation type="submission" date="2019-11" db="EMBL/GenBank/DDBJ databases">
        <title>Comparative genomics of hydrocarbon-degrading Desulfosarcina strains.</title>
        <authorList>
            <person name="Watanabe M."/>
            <person name="Kojima H."/>
            <person name="Fukui M."/>
        </authorList>
    </citation>
    <scope>NUCLEOTIDE SEQUENCE [LARGE SCALE GENOMIC DNA]</scope>
    <source>
        <strain evidence="1 2">PP31</strain>
    </source>
</reference>
<dbReference type="EMBL" id="AP021875">
    <property type="protein sequence ID" value="BBO74411.1"/>
    <property type="molecule type" value="Genomic_DNA"/>
</dbReference>
<keyword evidence="2" id="KW-1185">Reference proteome</keyword>
<dbReference type="InterPro" id="IPR027417">
    <property type="entry name" value="P-loop_NTPase"/>
</dbReference>
<proteinExistence type="predicted"/>
<sequence>MRKRPKLTELSFDRWADDLKAWIAESVSPFENDTPEKQAERKMRAEYDLLYFFKTYLPHYFPSEFAECHEEWEELTDIRDALVLLGAPREHAKSTFFTLGLPIHDIVYQLRWFILIVSDTNDQASGFTLPIRLELEDNPRLRHDFGDFIGKVWKKNDFTTANGVRVLARGRSEKVRGLKNRQHRPDRAIIDDFENDENVENPKQVEKGKRWLIRAVIGSMGTGYTANMVGNLFHPKSVISQLIAAKDEDGKKLYVSKVYDCWIDYGKPTQRPLWPALWPAERLEKKQRQMGTVDFNAEMRNLTGAENSPFPETWFTYYEIEEIAGLELRTASFTDPSAKSGENNDYKACITVGLDRKTMIFYVLHAWIRHASPSEMFAAAYRQHDEYSGPVGIEENMFHDFLHEAIQNYAKETGRYLPWRPQVHSTNKEARIIGTLSYLVEFGKLRFRKGHSDQDRLVEQLIYLLNKNVNDDGPDGLEGAVSLLQRGSMGTVADAIKKRGIRGLGNMMWRMVA</sequence>
<accession>A0A5K7Z4A0</accession>
<dbReference type="Gene3D" id="3.40.50.300">
    <property type="entry name" value="P-loop containing nucleotide triphosphate hydrolases"/>
    <property type="match status" value="1"/>
</dbReference>
<gene>
    <name evidence="1" type="ORF">DSCW_18280</name>
</gene>